<accession>E0XZZ5</accession>
<dbReference type="GO" id="GO:0019239">
    <property type="term" value="F:deaminase activity"/>
    <property type="evidence" value="ECO:0007669"/>
    <property type="project" value="TreeGrafter"/>
</dbReference>
<dbReference type="GO" id="GO:0005829">
    <property type="term" value="C:cytosol"/>
    <property type="evidence" value="ECO:0007669"/>
    <property type="project" value="TreeGrafter"/>
</dbReference>
<dbReference type="PANTHER" id="PTHR11803:SF39">
    <property type="entry name" value="2-IMINOBUTANOATE_2-IMINOPROPANOATE DEAMINASE"/>
    <property type="match status" value="1"/>
</dbReference>
<dbReference type="EMBL" id="GU474936">
    <property type="protein sequence ID" value="ADI19986.1"/>
    <property type="molecule type" value="Genomic_DNA"/>
</dbReference>
<dbReference type="InterPro" id="IPR038743">
    <property type="entry name" value="YjgH-like"/>
</dbReference>
<name>E0XZZ5_9GAMM</name>
<organism evidence="1">
    <name type="scientific">uncultured gamma proteobacterium EB000_65A11</name>
    <dbReference type="NCBI Taxonomy" id="710972"/>
    <lineage>
        <taxon>Bacteria</taxon>
        <taxon>Pseudomonadati</taxon>
        <taxon>Pseudomonadota</taxon>
        <taxon>Gammaproteobacteria</taxon>
        <taxon>environmental samples</taxon>
    </lineage>
</organism>
<proteinExistence type="predicted"/>
<protein>
    <submittedName>
        <fullName evidence="1">Putative translation initiation inhibitor, yjgf family</fullName>
    </submittedName>
</protein>
<dbReference type="SUPFAM" id="SSF55298">
    <property type="entry name" value="YjgF-like"/>
    <property type="match status" value="1"/>
</dbReference>
<dbReference type="Gene3D" id="3.30.1330.40">
    <property type="entry name" value="RutC-like"/>
    <property type="match status" value="1"/>
</dbReference>
<dbReference type="Pfam" id="PF01042">
    <property type="entry name" value="Ribonuc_L-PSP"/>
    <property type="match status" value="1"/>
</dbReference>
<dbReference type="AlphaFoldDB" id="E0XZZ5"/>
<sequence length="130" mass="14277">MTIKSVVTESGKYTYENFHFSQATVCNGMVYCSGVVGSNAKGRMPETLEEEFENAWRSIGEILEASGSSYSNIVEYTSYHIGMQSHIAAFMAIRDKFVSAPWPAWTAIGTTELAMPGAHVEIRVVARVAD</sequence>
<reference evidence="1" key="1">
    <citation type="journal article" date="2011" name="Environ. Microbiol.">
        <title>Time-series analyses of Monterey Bay coastal microbial picoplankton using a 'genome proxy' microarray.</title>
        <authorList>
            <person name="Rich V.I."/>
            <person name="Pham V.D."/>
            <person name="Eppley J."/>
            <person name="Shi Y."/>
            <person name="DeLong E.F."/>
        </authorList>
    </citation>
    <scope>NUCLEOTIDE SEQUENCE</scope>
</reference>
<evidence type="ECO:0000313" key="1">
    <source>
        <dbReference type="EMBL" id="ADI19986.1"/>
    </source>
</evidence>
<dbReference type="InterPro" id="IPR035959">
    <property type="entry name" value="RutC-like_sf"/>
</dbReference>
<dbReference type="PANTHER" id="PTHR11803">
    <property type="entry name" value="2-IMINOBUTANOATE/2-IMINOPROPANOATE DEAMINASE RIDA"/>
    <property type="match status" value="1"/>
</dbReference>
<dbReference type="CDD" id="cd02198">
    <property type="entry name" value="YjgH_like"/>
    <property type="match status" value="1"/>
</dbReference>
<dbReference type="InterPro" id="IPR006175">
    <property type="entry name" value="YjgF/YER057c/UK114"/>
</dbReference>